<dbReference type="EMBL" id="CAUOFW020003022">
    <property type="protein sequence ID" value="CAK9157543.1"/>
    <property type="molecule type" value="Genomic_DNA"/>
</dbReference>
<evidence type="ECO:0000313" key="2">
    <source>
        <dbReference type="Proteomes" id="UP001642360"/>
    </source>
</evidence>
<evidence type="ECO:0000313" key="1">
    <source>
        <dbReference type="EMBL" id="CAK9157543.1"/>
    </source>
</evidence>
<reference evidence="1 2" key="1">
    <citation type="submission" date="2024-02" db="EMBL/GenBank/DDBJ databases">
        <authorList>
            <person name="Vignale AGUSTIN F."/>
            <person name="Sosa J E."/>
            <person name="Modenutti C."/>
        </authorList>
    </citation>
    <scope>NUCLEOTIDE SEQUENCE [LARGE SCALE GENOMIC DNA]</scope>
</reference>
<organism evidence="1 2">
    <name type="scientific">Ilex paraguariensis</name>
    <name type="common">yerba mate</name>
    <dbReference type="NCBI Taxonomy" id="185542"/>
    <lineage>
        <taxon>Eukaryota</taxon>
        <taxon>Viridiplantae</taxon>
        <taxon>Streptophyta</taxon>
        <taxon>Embryophyta</taxon>
        <taxon>Tracheophyta</taxon>
        <taxon>Spermatophyta</taxon>
        <taxon>Magnoliopsida</taxon>
        <taxon>eudicotyledons</taxon>
        <taxon>Gunneridae</taxon>
        <taxon>Pentapetalae</taxon>
        <taxon>asterids</taxon>
        <taxon>campanulids</taxon>
        <taxon>Aquifoliales</taxon>
        <taxon>Aquifoliaceae</taxon>
        <taxon>Ilex</taxon>
    </lineage>
</organism>
<sequence length="114" mass="12320">MGLLVFGDGICWAWGLLGFGHEVCWGWGCWVSGIGFAGHGVSNHMFGEDLQVAGFVTPANIHENGLVESSSFPDEHLQQVPEAENILEDTFAVQANGSLESIMNHVKDHLSPVE</sequence>
<comment type="caution">
    <text evidence="1">The sequence shown here is derived from an EMBL/GenBank/DDBJ whole genome shotgun (WGS) entry which is preliminary data.</text>
</comment>
<accession>A0ABC8SRH0</accession>
<proteinExistence type="predicted"/>
<name>A0ABC8SRH0_9AQUA</name>
<keyword evidence="2" id="KW-1185">Reference proteome</keyword>
<dbReference type="AlphaFoldDB" id="A0ABC8SRH0"/>
<gene>
    <name evidence="1" type="ORF">ILEXP_LOCUS26104</name>
</gene>
<protein>
    <submittedName>
        <fullName evidence="1">Uncharacterized protein</fullName>
    </submittedName>
</protein>
<dbReference type="Proteomes" id="UP001642360">
    <property type="component" value="Unassembled WGS sequence"/>
</dbReference>